<dbReference type="Pfam" id="PF10328">
    <property type="entry name" value="7TM_GPCR_Srx"/>
    <property type="match status" value="1"/>
</dbReference>
<organism evidence="3 4">
    <name type="scientific">Oesophagostomum dentatum</name>
    <name type="common">Nodular worm</name>
    <dbReference type="NCBI Taxonomy" id="61180"/>
    <lineage>
        <taxon>Eukaryota</taxon>
        <taxon>Metazoa</taxon>
        <taxon>Ecdysozoa</taxon>
        <taxon>Nematoda</taxon>
        <taxon>Chromadorea</taxon>
        <taxon>Rhabditida</taxon>
        <taxon>Rhabditina</taxon>
        <taxon>Rhabditomorpha</taxon>
        <taxon>Strongyloidea</taxon>
        <taxon>Strongylidae</taxon>
        <taxon>Oesophagostomum</taxon>
    </lineage>
</organism>
<feature type="domain" description="7TM GPCR serpentine receptor class x (Srx)" evidence="2">
    <location>
        <begin position="2"/>
        <end position="129"/>
    </location>
</feature>
<feature type="transmembrane region" description="Helical" evidence="1">
    <location>
        <begin position="20"/>
        <end position="48"/>
    </location>
</feature>
<dbReference type="OrthoDB" id="5825164at2759"/>
<evidence type="ECO:0000259" key="2">
    <source>
        <dbReference type="Pfam" id="PF10328"/>
    </source>
</evidence>
<sequence>MWYDTTVLSWQIRASPCGYVIASYMTFLHGLATCVIIFAIDTFTFLCLRRKIKELHKDRESSASQIKILKDNIRLYIQGCMSAGLLILALTSFHFFSRFASTRLEKAATNTFSWQIAHILDGVILITFNKSLRDAFLGGMKTLKKRTTYIRSLP</sequence>
<dbReference type="PANTHER" id="PTHR23017:SF3">
    <property type="entry name" value="G-PROTEIN COUPLED RECEPTORS FAMILY 1 PROFILE DOMAIN-CONTAINING PROTEIN"/>
    <property type="match status" value="1"/>
</dbReference>
<reference evidence="3 4" key="1">
    <citation type="submission" date="2014-03" db="EMBL/GenBank/DDBJ databases">
        <title>Draft genome of the hookworm Oesophagostomum dentatum.</title>
        <authorList>
            <person name="Mitreva M."/>
        </authorList>
    </citation>
    <scope>NUCLEOTIDE SEQUENCE [LARGE SCALE GENOMIC DNA]</scope>
    <source>
        <strain evidence="3 4">OD-Hann</strain>
    </source>
</reference>
<dbReference type="Proteomes" id="UP000053660">
    <property type="component" value="Unassembled WGS sequence"/>
</dbReference>
<dbReference type="InterPro" id="IPR019430">
    <property type="entry name" value="7TM_GPCR_serpentine_rcpt_Srx"/>
</dbReference>
<keyword evidence="1" id="KW-0812">Transmembrane</keyword>
<dbReference type="AlphaFoldDB" id="A0A0B1TIT2"/>
<gene>
    <name evidence="3" type="ORF">OESDEN_04727</name>
</gene>
<evidence type="ECO:0000256" key="1">
    <source>
        <dbReference type="SAM" id="Phobius"/>
    </source>
</evidence>
<evidence type="ECO:0000313" key="4">
    <source>
        <dbReference type="Proteomes" id="UP000053660"/>
    </source>
</evidence>
<feature type="transmembrane region" description="Helical" evidence="1">
    <location>
        <begin position="75"/>
        <end position="96"/>
    </location>
</feature>
<keyword evidence="1" id="KW-0472">Membrane</keyword>
<keyword evidence="1" id="KW-1133">Transmembrane helix</keyword>
<keyword evidence="4" id="KW-1185">Reference proteome</keyword>
<proteinExistence type="predicted"/>
<accession>A0A0B1TIT2</accession>
<evidence type="ECO:0000313" key="3">
    <source>
        <dbReference type="EMBL" id="KHJ95325.1"/>
    </source>
</evidence>
<protein>
    <recommendedName>
        <fullName evidence="2">7TM GPCR serpentine receptor class x (Srx) domain-containing protein</fullName>
    </recommendedName>
</protein>
<name>A0A0B1TIT2_OESDE</name>
<dbReference type="PANTHER" id="PTHR23017">
    <property type="entry name" value="SERPENTINE RECEPTOR, CLASS X"/>
    <property type="match status" value="1"/>
</dbReference>
<dbReference type="EMBL" id="KN550003">
    <property type="protein sequence ID" value="KHJ95325.1"/>
    <property type="molecule type" value="Genomic_DNA"/>
</dbReference>